<gene>
    <name evidence="2" type="ORF">M0R45_035774</name>
</gene>
<sequence>MAENTEIVSKEEPKGSINLFSLFSKLKLQFPFWKQQEPQQGWWLLKMKLVRPVGSGTFSLQSPSGLRSWRGFWFVKWIWARWQERRDQNEDEKDDEKVESSDDEKSSVDE</sequence>
<keyword evidence="3" id="KW-1185">Reference proteome</keyword>
<dbReference type="AlphaFoldDB" id="A0AAW1VWQ9"/>
<name>A0AAW1VWQ9_RUBAR</name>
<comment type="caution">
    <text evidence="2">The sequence shown here is derived from an EMBL/GenBank/DDBJ whole genome shotgun (WGS) entry which is preliminary data.</text>
</comment>
<evidence type="ECO:0000256" key="1">
    <source>
        <dbReference type="SAM" id="MobiDB-lite"/>
    </source>
</evidence>
<dbReference type="Proteomes" id="UP001457282">
    <property type="component" value="Unassembled WGS sequence"/>
</dbReference>
<proteinExistence type="predicted"/>
<protein>
    <submittedName>
        <fullName evidence="2">Uncharacterized protein</fullName>
    </submittedName>
</protein>
<dbReference type="EMBL" id="JBEDUW010000007">
    <property type="protein sequence ID" value="KAK9911894.1"/>
    <property type="molecule type" value="Genomic_DNA"/>
</dbReference>
<evidence type="ECO:0000313" key="3">
    <source>
        <dbReference type="Proteomes" id="UP001457282"/>
    </source>
</evidence>
<evidence type="ECO:0000313" key="2">
    <source>
        <dbReference type="EMBL" id="KAK9911894.1"/>
    </source>
</evidence>
<feature type="compositionally biased region" description="Basic and acidic residues" evidence="1">
    <location>
        <begin position="95"/>
        <end position="110"/>
    </location>
</feature>
<accession>A0AAW1VWQ9</accession>
<reference evidence="2 3" key="1">
    <citation type="journal article" date="2023" name="G3 (Bethesda)">
        <title>A chromosome-length genome assembly and annotation of blackberry (Rubus argutus, cv. 'Hillquist').</title>
        <authorList>
            <person name="Bruna T."/>
            <person name="Aryal R."/>
            <person name="Dudchenko O."/>
            <person name="Sargent D.J."/>
            <person name="Mead D."/>
            <person name="Buti M."/>
            <person name="Cavallini A."/>
            <person name="Hytonen T."/>
            <person name="Andres J."/>
            <person name="Pham M."/>
            <person name="Weisz D."/>
            <person name="Mascagni F."/>
            <person name="Usai G."/>
            <person name="Natali L."/>
            <person name="Bassil N."/>
            <person name="Fernandez G.E."/>
            <person name="Lomsadze A."/>
            <person name="Armour M."/>
            <person name="Olukolu B."/>
            <person name="Poorten T."/>
            <person name="Britton C."/>
            <person name="Davik J."/>
            <person name="Ashrafi H."/>
            <person name="Aiden E.L."/>
            <person name="Borodovsky M."/>
            <person name="Worthington M."/>
        </authorList>
    </citation>
    <scope>NUCLEOTIDE SEQUENCE [LARGE SCALE GENOMIC DNA]</scope>
    <source>
        <strain evidence="2">PI 553951</strain>
    </source>
</reference>
<feature type="region of interest" description="Disordered" evidence="1">
    <location>
        <begin position="86"/>
        <end position="110"/>
    </location>
</feature>
<organism evidence="2 3">
    <name type="scientific">Rubus argutus</name>
    <name type="common">Southern blackberry</name>
    <dbReference type="NCBI Taxonomy" id="59490"/>
    <lineage>
        <taxon>Eukaryota</taxon>
        <taxon>Viridiplantae</taxon>
        <taxon>Streptophyta</taxon>
        <taxon>Embryophyta</taxon>
        <taxon>Tracheophyta</taxon>
        <taxon>Spermatophyta</taxon>
        <taxon>Magnoliopsida</taxon>
        <taxon>eudicotyledons</taxon>
        <taxon>Gunneridae</taxon>
        <taxon>Pentapetalae</taxon>
        <taxon>rosids</taxon>
        <taxon>fabids</taxon>
        <taxon>Rosales</taxon>
        <taxon>Rosaceae</taxon>
        <taxon>Rosoideae</taxon>
        <taxon>Rosoideae incertae sedis</taxon>
        <taxon>Rubus</taxon>
    </lineage>
</organism>